<evidence type="ECO:0000256" key="5">
    <source>
        <dbReference type="ARBA" id="ARBA00022989"/>
    </source>
</evidence>
<gene>
    <name evidence="10" type="ORF">Kpho01_14540</name>
</gene>
<proteinExistence type="predicted"/>
<feature type="transmembrane region" description="Helical" evidence="8">
    <location>
        <begin position="187"/>
        <end position="206"/>
    </location>
</feature>
<organism evidence="10 11">
    <name type="scientific">Kitasatospora phosalacinea</name>
    <dbReference type="NCBI Taxonomy" id="2065"/>
    <lineage>
        <taxon>Bacteria</taxon>
        <taxon>Bacillati</taxon>
        <taxon>Actinomycetota</taxon>
        <taxon>Actinomycetes</taxon>
        <taxon>Kitasatosporales</taxon>
        <taxon>Streptomycetaceae</taxon>
        <taxon>Kitasatospora</taxon>
    </lineage>
</organism>
<evidence type="ECO:0000313" key="11">
    <source>
        <dbReference type="Proteomes" id="UP001165143"/>
    </source>
</evidence>
<feature type="transmembrane region" description="Helical" evidence="8">
    <location>
        <begin position="475"/>
        <end position="493"/>
    </location>
</feature>
<feature type="transmembrane region" description="Helical" evidence="8">
    <location>
        <begin position="324"/>
        <end position="342"/>
    </location>
</feature>
<evidence type="ECO:0000256" key="8">
    <source>
        <dbReference type="SAM" id="Phobius"/>
    </source>
</evidence>
<keyword evidence="3" id="KW-1003">Cell membrane</keyword>
<feature type="region of interest" description="Disordered" evidence="7">
    <location>
        <begin position="1"/>
        <end position="22"/>
    </location>
</feature>
<dbReference type="InterPro" id="IPR020846">
    <property type="entry name" value="MFS_dom"/>
</dbReference>
<comment type="subcellular location">
    <subcellularLocation>
        <location evidence="1">Cell membrane</location>
        <topology evidence="1">Multi-pass membrane protein</topology>
    </subcellularLocation>
</comment>
<dbReference type="AlphaFoldDB" id="A0A9W6UMQ3"/>
<dbReference type="PROSITE" id="PS50850">
    <property type="entry name" value="MFS"/>
    <property type="match status" value="1"/>
</dbReference>
<evidence type="ECO:0000256" key="2">
    <source>
        <dbReference type="ARBA" id="ARBA00022448"/>
    </source>
</evidence>
<feature type="transmembrane region" description="Helical" evidence="8">
    <location>
        <begin position="101"/>
        <end position="120"/>
    </location>
</feature>
<feature type="transmembrane region" description="Helical" evidence="8">
    <location>
        <begin position="159"/>
        <end position="181"/>
    </location>
</feature>
<dbReference type="SUPFAM" id="SSF103473">
    <property type="entry name" value="MFS general substrate transporter"/>
    <property type="match status" value="1"/>
</dbReference>
<feature type="transmembrane region" description="Helical" evidence="8">
    <location>
        <begin position="292"/>
        <end position="312"/>
    </location>
</feature>
<evidence type="ECO:0000256" key="3">
    <source>
        <dbReference type="ARBA" id="ARBA00022475"/>
    </source>
</evidence>
<feature type="domain" description="Major facilitator superfamily (MFS) profile" evidence="9">
    <location>
        <begin position="35"/>
        <end position="498"/>
    </location>
</feature>
<dbReference type="PANTHER" id="PTHR23501">
    <property type="entry name" value="MAJOR FACILITATOR SUPERFAMILY"/>
    <property type="match status" value="1"/>
</dbReference>
<evidence type="ECO:0000256" key="4">
    <source>
        <dbReference type="ARBA" id="ARBA00022692"/>
    </source>
</evidence>
<dbReference type="NCBIfam" id="TIGR00711">
    <property type="entry name" value="efflux_EmrB"/>
    <property type="match status" value="1"/>
</dbReference>
<keyword evidence="4 8" id="KW-0812">Transmembrane</keyword>
<feature type="transmembrane region" description="Helical" evidence="8">
    <location>
        <begin position="386"/>
        <end position="407"/>
    </location>
</feature>
<dbReference type="Proteomes" id="UP001165143">
    <property type="component" value="Unassembled WGS sequence"/>
</dbReference>
<sequence length="504" mass="52106">MAANQSRVNPKPAGPGDDEDAGAAPEALPRSLLVLGAAVSLGVVMSTLDTTIVSVGLRSMGEELAAPLSTVQWVTTSYLLAFSMVIPLVGWGVSRFGARRMWLSSLTVFVVGSALCGLAWSAESLIAFRALQGLGGGMLLPLSQTILARAAGPKLMGRVMGMAAVPGMLSPVFGPLLGGLIVDHLDWSWLFYVNLPLGAVALGLAAKLLPRGEPTTRAPLDVLSVLLLSPGLAVLTLGFLDAGGPSGFSSTRAEAELAVGALMLGAFVLHALRRRNTAPLVDLRLFRHRAVAASAATSFLLGASLFGALFLFPLYQQLLRGQDAMAAGLLLAPQGLGAVLIAPRAGRLTDRYGAGKVVPVGMVLALLGTLPYAFVESDTSEVWLGGVLLVRGLGLGATFIPTLVAAYHGLDRAQFPNATSIVNISQRVGGSIGTALLSLVLQRSYQQQAGPGAVVTEVQAGTHAAEQLVPAFGSAFWWTLGFSALALLPALALPRRPAGTASHH</sequence>
<name>A0A9W6UMQ3_9ACTN</name>
<feature type="transmembrane region" description="Helical" evidence="8">
    <location>
        <begin position="255"/>
        <end position="272"/>
    </location>
</feature>
<reference evidence="10" key="1">
    <citation type="submission" date="2023-02" db="EMBL/GenBank/DDBJ databases">
        <title>Kitasatospora phosalacinea NBRC 14362.</title>
        <authorList>
            <person name="Ichikawa N."/>
            <person name="Sato H."/>
            <person name="Tonouchi N."/>
        </authorList>
    </citation>
    <scope>NUCLEOTIDE SEQUENCE</scope>
    <source>
        <strain evidence="10">NBRC 14362</strain>
    </source>
</reference>
<keyword evidence="5 8" id="KW-1133">Transmembrane helix</keyword>
<evidence type="ECO:0000256" key="1">
    <source>
        <dbReference type="ARBA" id="ARBA00004651"/>
    </source>
</evidence>
<dbReference type="EMBL" id="BSRX01000006">
    <property type="protein sequence ID" value="GLW53443.1"/>
    <property type="molecule type" value="Genomic_DNA"/>
</dbReference>
<dbReference type="GO" id="GO:0005886">
    <property type="term" value="C:plasma membrane"/>
    <property type="evidence" value="ECO:0007669"/>
    <property type="project" value="UniProtKB-SubCell"/>
</dbReference>
<accession>A0A9W6UMQ3</accession>
<feature type="transmembrane region" description="Helical" evidence="8">
    <location>
        <begin position="218"/>
        <end position="240"/>
    </location>
</feature>
<dbReference type="GO" id="GO:0022857">
    <property type="term" value="F:transmembrane transporter activity"/>
    <property type="evidence" value="ECO:0007669"/>
    <property type="project" value="InterPro"/>
</dbReference>
<keyword evidence="2" id="KW-0813">Transport</keyword>
<evidence type="ECO:0000313" key="10">
    <source>
        <dbReference type="EMBL" id="GLW53443.1"/>
    </source>
</evidence>
<evidence type="ECO:0000259" key="9">
    <source>
        <dbReference type="PROSITE" id="PS50850"/>
    </source>
</evidence>
<keyword evidence="6 8" id="KW-0472">Membrane</keyword>
<dbReference type="Pfam" id="PF07690">
    <property type="entry name" value="MFS_1"/>
    <property type="match status" value="1"/>
</dbReference>
<dbReference type="InterPro" id="IPR036259">
    <property type="entry name" value="MFS_trans_sf"/>
</dbReference>
<protein>
    <submittedName>
        <fullName evidence="10">MFS transporter</fullName>
    </submittedName>
</protein>
<comment type="caution">
    <text evidence="10">The sequence shown here is derived from an EMBL/GenBank/DDBJ whole genome shotgun (WGS) entry which is preliminary data.</text>
</comment>
<dbReference type="InterPro" id="IPR004638">
    <property type="entry name" value="EmrB-like"/>
</dbReference>
<evidence type="ECO:0000256" key="7">
    <source>
        <dbReference type="SAM" id="MobiDB-lite"/>
    </source>
</evidence>
<dbReference type="Gene3D" id="1.20.1250.20">
    <property type="entry name" value="MFS general substrate transporter like domains"/>
    <property type="match status" value="2"/>
</dbReference>
<feature type="transmembrane region" description="Helical" evidence="8">
    <location>
        <begin position="126"/>
        <end position="147"/>
    </location>
</feature>
<feature type="transmembrane region" description="Helical" evidence="8">
    <location>
        <begin position="77"/>
        <end position="94"/>
    </location>
</feature>
<feature type="transmembrane region" description="Helical" evidence="8">
    <location>
        <begin position="32"/>
        <end position="57"/>
    </location>
</feature>
<feature type="transmembrane region" description="Helical" evidence="8">
    <location>
        <begin position="354"/>
        <end position="374"/>
    </location>
</feature>
<dbReference type="CDD" id="cd17503">
    <property type="entry name" value="MFS_LmrB_MDR_like"/>
    <property type="match status" value="1"/>
</dbReference>
<evidence type="ECO:0000256" key="6">
    <source>
        <dbReference type="ARBA" id="ARBA00023136"/>
    </source>
</evidence>
<dbReference type="InterPro" id="IPR011701">
    <property type="entry name" value="MFS"/>
</dbReference>
<dbReference type="PANTHER" id="PTHR23501:SF1">
    <property type="entry name" value="TRANSPORT PROTEIN HSRA-RELATED"/>
    <property type="match status" value="1"/>
</dbReference>